<evidence type="ECO:0000313" key="2">
    <source>
        <dbReference type="Proteomes" id="UP000239872"/>
    </source>
</evidence>
<keyword evidence="2" id="KW-1185">Reference proteome</keyword>
<gene>
    <name evidence="1" type="ORF">CJD36_001630</name>
</gene>
<dbReference type="AlphaFoldDB" id="A0A2S7T0Y3"/>
<sequence>MRWLVLLFGLYILFLGIVPCADGVVCDDLKVENTTQHNEHKDTDHKKQCTPFCSCSCCHSNPAIATLDLADSISIFYLTEQPRFHYVAGAAKDIAIDILRPPCMI</sequence>
<reference evidence="1 2" key="1">
    <citation type="submission" date="2018-01" db="EMBL/GenBank/DDBJ databases">
        <title>A novel member of the phylum Bacteroidetes isolated from glacier ice.</title>
        <authorList>
            <person name="Liu Q."/>
            <person name="Xin Y.-H."/>
        </authorList>
    </citation>
    <scope>NUCLEOTIDE SEQUENCE [LARGE SCALE GENOMIC DNA]</scope>
    <source>
        <strain evidence="1 2">RB1R16</strain>
    </source>
</reference>
<dbReference type="OrthoDB" id="997115at2"/>
<dbReference type="Proteomes" id="UP000239872">
    <property type="component" value="Unassembled WGS sequence"/>
</dbReference>
<accession>A0A2S7T0Y3</accession>
<protein>
    <submittedName>
        <fullName evidence="1">Uncharacterized protein</fullName>
    </submittedName>
</protein>
<dbReference type="EMBL" id="PPSL01000001">
    <property type="protein sequence ID" value="PQJ12475.1"/>
    <property type="molecule type" value="Genomic_DNA"/>
</dbReference>
<dbReference type="InterPro" id="IPR046601">
    <property type="entry name" value="DUF6660"/>
</dbReference>
<organism evidence="1 2">
    <name type="scientific">Flavipsychrobacter stenotrophus</name>
    <dbReference type="NCBI Taxonomy" id="2077091"/>
    <lineage>
        <taxon>Bacteria</taxon>
        <taxon>Pseudomonadati</taxon>
        <taxon>Bacteroidota</taxon>
        <taxon>Chitinophagia</taxon>
        <taxon>Chitinophagales</taxon>
        <taxon>Chitinophagaceae</taxon>
        <taxon>Flavipsychrobacter</taxon>
    </lineage>
</organism>
<proteinExistence type="predicted"/>
<evidence type="ECO:0000313" key="1">
    <source>
        <dbReference type="EMBL" id="PQJ12475.1"/>
    </source>
</evidence>
<dbReference type="RefSeq" id="WP_105037359.1">
    <property type="nucleotide sequence ID" value="NZ_PPSL01000001.1"/>
</dbReference>
<comment type="caution">
    <text evidence="1">The sequence shown here is derived from an EMBL/GenBank/DDBJ whole genome shotgun (WGS) entry which is preliminary data.</text>
</comment>
<dbReference type="Pfam" id="PF20365">
    <property type="entry name" value="DUF6660"/>
    <property type="match status" value="1"/>
</dbReference>
<name>A0A2S7T0Y3_9BACT</name>